<evidence type="ECO:0000256" key="5">
    <source>
        <dbReference type="ARBA" id="ARBA00022771"/>
    </source>
</evidence>
<keyword evidence="8 11" id="KW-0804">Transcription</keyword>
<dbReference type="EMBL" id="GGMR01006914">
    <property type="protein sequence ID" value="MBY19533.1"/>
    <property type="molecule type" value="Transcribed_RNA"/>
</dbReference>
<dbReference type="PANTHER" id="PTHR12831:SF0">
    <property type="entry name" value="GENERAL TRANSCRIPTION FACTOR IIH SUBUNIT 3"/>
    <property type="match status" value="1"/>
</dbReference>
<evidence type="ECO:0000256" key="7">
    <source>
        <dbReference type="ARBA" id="ARBA00023015"/>
    </source>
</evidence>
<keyword evidence="4 11" id="KW-0227">DNA damage</keyword>
<name>A0A2S2NQP3_SCHGA</name>
<dbReference type="InterPro" id="IPR004600">
    <property type="entry name" value="TFIIH_Tfb4/GTF2H3"/>
</dbReference>
<proteinExistence type="inferred from homology"/>
<evidence type="ECO:0000256" key="2">
    <source>
        <dbReference type="ARBA" id="ARBA00005273"/>
    </source>
</evidence>
<reference evidence="12" key="1">
    <citation type="submission" date="2018-04" db="EMBL/GenBank/DDBJ databases">
        <title>Transcriptome of Schizaphis graminum biotype I.</title>
        <authorList>
            <person name="Scully E.D."/>
            <person name="Geib S.M."/>
            <person name="Palmer N.A."/>
            <person name="Koch K."/>
            <person name="Bradshaw J."/>
            <person name="Heng-Moss T."/>
            <person name="Sarath G."/>
        </authorList>
    </citation>
    <scope>NUCLEOTIDE SEQUENCE</scope>
</reference>
<keyword evidence="3 11" id="KW-0479">Metal-binding</keyword>
<dbReference type="GO" id="GO:0000439">
    <property type="term" value="C:transcription factor TFIIH core complex"/>
    <property type="evidence" value="ECO:0007669"/>
    <property type="project" value="UniProtKB-UniRule"/>
</dbReference>
<gene>
    <name evidence="12" type="primary">Gtf2h3</name>
    <name evidence="12" type="ORF">g.40469</name>
</gene>
<keyword evidence="6 11" id="KW-0862">Zinc</keyword>
<keyword evidence="9 11" id="KW-0234">DNA repair</keyword>
<comment type="subunit">
    <text evidence="11">Part of a TFIID-containing RNA polymerase II pre-initiation complex that is composed of TBP and at least GTF2A1, GTF2A2, GTF2E1, GTF2E2, GTF2F1, GTF2H2, GTF2H3, GTF2H4, GTF2H5, GTF2B, TCEA1, ERCC2, ERCC3, TAF1, TAF2, TAF3, TAF4, TAF5, TAF6, TAF7, TAF8, TAF9, TAF10, TAF11, TAF12 and TAF13. Component of the 7-subunit TFIIH core complex composed of XPB/ERCC3, XPD/ERCC2, GTF2H1, GTF2H2, GTF2H3, GTF2H4 and GTF2H5, which is active in NER. The core complex associates with the 3-subunit CDK-activating kinase (CAK) module composed of CCNH/cyclin H, CDK7 and MNAT1 to form the 10-subunit holoenzyme (holo-TFIIH) active in transcription. Interacts with RARA; the interaction requires prior phosphorylation of RARA on 'Ser-369' which then enhances interaction of RARA with CDK7.</text>
</comment>
<comment type="similarity">
    <text evidence="2 11">Belongs to the TFB4 family.</text>
</comment>
<evidence type="ECO:0000256" key="4">
    <source>
        <dbReference type="ARBA" id="ARBA00022763"/>
    </source>
</evidence>
<evidence type="ECO:0000313" key="12">
    <source>
        <dbReference type="EMBL" id="MBY19533.1"/>
    </source>
</evidence>
<dbReference type="GO" id="GO:0006355">
    <property type="term" value="P:regulation of DNA-templated transcription"/>
    <property type="evidence" value="ECO:0007669"/>
    <property type="project" value="InterPro"/>
</dbReference>
<keyword evidence="5 11" id="KW-0863">Zinc-finger</keyword>
<dbReference type="Pfam" id="PF03850">
    <property type="entry name" value="Tfb4"/>
    <property type="match status" value="1"/>
</dbReference>
<evidence type="ECO:0000256" key="8">
    <source>
        <dbReference type="ARBA" id="ARBA00023163"/>
    </source>
</evidence>
<evidence type="ECO:0000256" key="9">
    <source>
        <dbReference type="ARBA" id="ARBA00023204"/>
    </source>
</evidence>
<protein>
    <recommendedName>
        <fullName evidence="11">General transcription factor IIH subunit 3</fullName>
    </recommendedName>
    <alternativeName>
        <fullName evidence="11">General transcription factor IIH polypeptide 3</fullName>
    </alternativeName>
</protein>
<keyword evidence="7 11" id="KW-0805">Transcription regulation</keyword>
<evidence type="ECO:0000256" key="10">
    <source>
        <dbReference type="ARBA" id="ARBA00023242"/>
    </source>
</evidence>
<evidence type="ECO:0000256" key="3">
    <source>
        <dbReference type="ARBA" id="ARBA00022723"/>
    </source>
</evidence>
<organism evidence="12">
    <name type="scientific">Schizaphis graminum</name>
    <name type="common">Green bug aphid</name>
    <dbReference type="NCBI Taxonomy" id="13262"/>
    <lineage>
        <taxon>Eukaryota</taxon>
        <taxon>Metazoa</taxon>
        <taxon>Ecdysozoa</taxon>
        <taxon>Arthropoda</taxon>
        <taxon>Hexapoda</taxon>
        <taxon>Insecta</taxon>
        <taxon>Pterygota</taxon>
        <taxon>Neoptera</taxon>
        <taxon>Paraneoptera</taxon>
        <taxon>Hemiptera</taxon>
        <taxon>Sternorrhyncha</taxon>
        <taxon>Aphidomorpha</taxon>
        <taxon>Aphidoidea</taxon>
        <taxon>Aphididae</taxon>
        <taxon>Aphidini</taxon>
        <taxon>Schizaphis</taxon>
    </lineage>
</organism>
<accession>A0A2S2NQP3</accession>
<dbReference type="InterPro" id="IPR036465">
    <property type="entry name" value="vWFA_dom_sf"/>
</dbReference>
<dbReference type="GO" id="GO:0008270">
    <property type="term" value="F:zinc ion binding"/>
    <property type="evidence" value="ECO:0007669"/>
    <property type="project" value="UniProtKB-KW"/>
</dbReference>
<dbReference type="GO" id="GO:0005675">
    <property type="term" value="C:transcription factor TFIIH holo complex"/>
    <property type="evidence" value="ECO:0007669"/>
    <property type="project" value="UniProtKB-UniRule"/>
</dbReference>
<dbReference type="Gene3D" id="3.40.50.410">
    <property type="entry name" value="von Willebrand factor, type A domain"/>
    <property type="match status" value="1"/>
</dbReference>
<keyword evidence="10 11" id="KW-0539">Nucleus</keyword>
<dbReference type="PANTHER" id="PTHR12831">
    <property type="entry name" value="TRANSCRIPTION INITIATION FACTOR IIH TFIIH , POLYPEPTIDE 3-RELATED"/>
    <property type="match status" value="1"/>
</dbReference>
<dbReference type="GO" id="GO:0006289">
    <property type="term" value="P:nucleotide-excision repair"/>
    <property type="evidence" value="ECO:0007669"/>
    <property type="project" value="UniProtKB-UniRule"/>
</dbReference>
<comment type="function">
    <text evidence="11">Component of the general transcription and DNA repair factor IIH (TFIIH) core complex, which is involved in general and transcription-coupled nucleotide excision repair (NER) of damaged DNA and, when complexed to CAK, in RNA transcription by RNA polymerase II. In NER, TFIIH acts by opening DNA around the lesion to allow the excision of the damaged oligonucleotide and its replacement by a new DNA fragment. In transcription, TFIIH has an essential role in transcription initiation. When the pre-initiation complex (PIC) has been established, TFIIH is required for promoter opening and promoter escape. Phosphorylation of the C-terminal tail (CTD) of the largest subunit of RNA polymerase II by the kinase module CAK controls the initiation of transcription.</text>
</comment>
<evidence type="ECO:0000256" key="6">
    <source>
        <dbReference type="ARBA" id="ARBA00022833"/>
    </source>
</evidence>
<comment type="subcellular location">
    <subcellularLocation>
        <location evidence="1 11">Nucleus</location>
    </subcellularLocation>
</comment>
<sequence>MQSETPKKIFSSLLVIILDVNPAQDTLLSGEIKLSSILSSVVAFANSHLMLRTHNKVAVLASDPNSCDFIYSDQDELDFKKKTVSSCKMAGSQYELFSHIDRSIKFNIVKFLKDAAEEPHMSRDTVFGASCAKALCYINRLQSNLFPGETMNSRILIISGCDNEGDKYIRCMNTFFTAQKQNVAIDVCSLTHDVTLLKQACYITEGSYFRMPKLEGLLLYLQWIFLTEPSSRKKLVIPLAPQLDFRPFCFCHGTLTAIGFVCSLCLTIYCKISPICTTCEAVFKVRSAIAVKPKKKKIKTTNVNN</sequence>
<evidence type="ECO:0000256" key="1">
    <source>
        <dbReference type="ARBA" id="ARBA00004123"/>
    </source>
</evidence>
<evidence type="ECO:0000256" key="11">
    <source>
        <dbReference type="RuleBase" id="RU368090"/>
    </source>
</evidence>
<dbReference type="AlphaFoldDB" id="A0A2S2NQP3"/>